<name>A0ABN9DFA9_9NEOB</name>
<evidence type="ECO:0000313" key="3">
    <source>
        <dbReference type="Proteomes" id="UP001162483"/>
    </source>
</evidence>
<evidence type="ECO:0000313" key="2">
    <source>
        <dbReference type="EMBL" id="CAI9570123.1"/>
    </source>
</evidence>
<organism evidence="2 3">
    <name type="scientific">Staurois parvus</name>
    <dbReference type="NCBI Taxonomy" id="386267"/>
    <lineage>
        <taxon>Eukaryota</taxon>
        <taxon>Metazoa</taxon>
        <taxon>Chordata</taxon>
        <taxon>Craniata</taxon>
        <taxon>Vertebrata</taxon>
        <taxon>Euteleostomi</taxon>
        <taxon>Amphibia</taxon>
        <taxon>Batrachia</taxon>
        <taxon>Anura</taxon>
        <taxon>Neobatrachia</taxon>
        <taxon>Ranoidea</taxon>
        <taxon>Ranidae</taxon>
        <taxon>Staurois</taxon>
    </lineage>
</organism>
<protein>
    <submittedName>
        <fullName evidence="2">Uncharacterized protein</fullName>
    </submittedName>
</protein>
<reference evidence="2" key="1">
    <citation type="submission" date="2023-05" db="EMBL/GenBank/DDBJ databases">
        <authorList>
            <person name="Stuckert A."/>
        </authorList>
    </citation>
    <scope>NUCLEOTIDE SEQUENCE</scope>
</reference>
<sequence>MDAEPLTSVGTVLISPVLITCTLPRKKKTSLAIHTKLSMCRVSPHICLIRRQEGDTGRRGGLEKTGSDSLFTQCRGLTP</sequence>
<dbReference type="EMBL" id="CATNWA010014295">
    <property type="protein sequence ID" value="CAI9570123.1"/>
    <property type="molecule type" value="Genomic_DNA"/>
</dbReference>
<comment type="caution">
    <text evidence="2">The sequence shown here is derived from an EMBL/GenBank/DDBJ whole genome shotgun (WGS) entry which is preliminary data.</text>
</comment>
<evidence type="ECO:0000256" key="1">
    <source>
        <dbReference type="SAM" id="MobiDB-lite"/>
    </source>
</evidence>
<dbReference type="Proteomes" id="UP001162483">
    <property type="component" value="Unassembled WGS sequence"/>
</dbReference>
<feature type="compositionally biased region" description="Basic and acidic residues" evidence="1">
    <location>
        <begin position="54"/>
        <end position="66"/>
    </location>
</feature>
<proteinExistence type="predicted"/>
<feature type="region of interest" description="Disordered" evidence="1">
    <location>
        <begin position="54"/>
        <end position="79"/>
    </location>
</feature>
<accession>A0ABN9DFA9</accession>
<keyword evidence="3" id="KW-1185">Reference proteome</keyword>
<gene>
    <name evidence="2" type="ORF">SPARVUS_LOCUS7055226</name>
</gene>